<evidence type="ECO:0000313" key="3">
    <source>
        <dbReference type="EMBL" id="NYS68381.1"/>
    </source>
</evidence>
<protein>
    <submittedName>
        <fullName evidence="3">GNAT family N-acetyltransferase</fullName>
    </submittedName>
</protein>
<gene>
    <name evidence="3" type="ORF">HZZ05_02375</name>
</gene>
<organism evidence="3 4">
    <name type="scientific">Actinomyces bowdenii</name>
    <dbReference type="NCBI Taxonomy" id="131109"/>
    <lineage>
        <taxon>Bacteria</taxon>
        <taxon>Bacillati</taxon>
        <taxon>Actinomycetota</taxon>
        <taxon>Actinomycetes</taxon>
        <taxon>Actinomycetales</taxon>
        <taxon>Actinomycetaceae</taxon>
        <taxon>Actinomyces</taxon>
    </lineage>
</organism>
<dbReference type="Proteomes" id="UP000572528">
    <property type="component" value="Unassembled WGS sequence"/>
</dbReference>
<comment type="caution">
    <text evidence="3">The sequence shown here is derived from an EMBL/GenBank/DDBJ whole genome shotgun (WGS) entry which is preliminary data.</text>
</comment>
<dbReference type="InterPro" id="IPR016181">
    <property type="entry name" value="Acyl_CoA_acyltransferase"/>
</dbReference>
<dbReference type="AlphaFoldDB" id="A0A853EK07"/>
<dbReference type="PROSITE" id="PS51186">
    <property type="entry name" value="GNAT"/>
    <property type="match status" value="1"/>
</dbReference>
<dbReference type="InterPro" id="IPR000182">
    <property type="entry name" value="GNAT_dom"/>
</dbReference>
<dbReference type="CDD" id="cd04301">
    <property type="entry name" value="NAT_SF"/>
    <property type="match status" value="1"/>
</dbReference>
<dbReference type="Gene3D" id="3.40.630.30">
    <property type="match status" value="1"/>
</dbReference>
<dbReference type="PANTHER" id="PTHR13947:SF37">
    <property type="entry name" value="LD18367P"/>
    <property type="match status" value="1"/>
</dbReference>
<reference evidence="3 4" key="1">
    <citation type="submission" date="2020-07" db="EMBL/GenBank/DDBJ databases">
        <title>MOT database genomes.</title>
        <authorList>
            <person name="Joseph S."/>
            <person name="Aduse-Opoku J."/>
            <person name="Hashim A."/>
            <person name="Wade W."/>
            <person name="Curtis M."/>
        </authorList>
    </citation>
    <scope>NUCLEOTIDE SEQUENCE [LARGE SCALE GENOMIC DNA]</scope>
    <source>
        <strain evidence="3 4">WMus004</strain>
    </source>
</reference>
<dbReference type="Pfam" id="PF00583">
    <property type="entry name" value="Acetyltransf_1"/>
    <property type="match status" value="1"/>
</dbReference>
<proteinExistence type="predicted"/>
<dbReference type="GO" id="GO:0008080">
    <property type="term" value="F:N-acetyltransferase activity"/>
    <property type="evidence" value="ECO:0007669"/>
    <property type="project" value="InterPro"/>
</dbReference>
<name>A0A853EK07_9ACTO</name>
<dbReference type="InterPro" id="IPR050769">
    <property type="entry name" value="NAT_camello-type"/>
</dbReference>
<dbReference type="RefSeq" id="WP_179899721.1">
    <property type="nucleotide sequence ID" value="NZ_JACBXV010000015.1"/>
</dbReference>
<feature type="domain" description="N-acetyltransferase" evidence="2">
    <location>
        <begin position="9"/>
        <end position="173"/>
    </location>
</feature>
<evidence type="ECO:0000259" key="2">
    <source>
        <dbReference type="PROSITE" id="PS51186"/>
    </source>
</evidence>
<sequence length="185" mass="19488">MTLDTAESLVIRPMRPQDAGPVTRVWHASWLDTYVRPEGISAQDAQAHWAPRLTAEGIARLAGKIEQAGAGAGLLHLVAEMGQEVVGLAIAEKAPAGQQYLRVMYVAAGSRSQGVGTALVRAVLEWADAARPIELGVAAFNSDAQRFYARHGFVLVPGPRRLHGGVIPEATMRRAPGGAPGRGGA</sequence>
<accession>A0A853EK07</accession>
<evidence type="ECO:0000256" key="1">
    <source>
        <dbReference type="ARBA" id="ARBA00022679"/>
    </source>
</evidence>
<keyword evidence="1 3" id="KW-0808">Transferase</keyword>
<dbReference type="SUPFAM" id="SSF55729">
    <property type="entry name" value="Acyl-CoA N-acyltransferases (Nat)"/>
    <property type="match status" value="1"/>
</dbReference>
<evidence type="ECO:0000313" key="4">
    <source>
        <dbReference type="Proteomes" id="UP000572528"/>
    </source>
</evidence>
<dbReference type="EMBL" id="JACBXV010000015">
    <property type="protein sequence ID" value="NYS68381.1"/>
    <property type="molecule type" value="Genomic_DNA"/>
</dbReference>
<dbReference type="PANTHER" id="PTHR13947">
    <property type="entry name" value="GNAT FAMILY N-ACETYLTRANSFERASE"/>
    <property type="match status" value="1"/>
</dbReference>